<proteinExistence type="predicted"/>
<dbReference type="EMBL" id="CAJJDM010000150">
    <property type="protein sequence ID" value="CAD8111006.1"/>
    <property type="molecule type" value="Genomic_DNA"/>
</dbReference>
<dbReference type="AlphaFoldDB" id="A0A8S1Q5V1"/>
<dbReference type="Proteomes" id="UP000688137">
    <property type="component" value="Unassembled WGS sequence"/>
</dbReference>
<evidence type="ECO:0000313" key="2">
    <source>
        <dbReference type="Proteomes" id="UP000688137"/>
    </source>
</evidence>
<accession>A0A8S1Q5V1</accession>
<name>A0A8S1Q5V1_PARPR</name>
<comment type="caution">
    <text evidence="1">The sequence shown here is derived from an EMBL/GenBank/DDBJ whole genome shotgun (WGS) entry which is preliminary data.</text>
</comment>
<evidence type="ECO:0000313" key="1">
    <source>
        <dbReference type="EMBL" id="CAD8111006.1"/>
    </source>
</evidence>
<gene>
    <name evidence="1" type="ORF">PPRIM_AZ9-3.1.T1460049</name>
</gene>
<organism evidence="1 2">
    <name type="scientific">Paramecium primaurelia</name>
    <dbReference type="NCBI Taxonomy" id="5886"/>
    <lineage>
        <taxon>Eukaryota</taxon>
        <taxon>Sar</taxon>
        <taxon>Alveolata</taxon>
        <taxon>Ciliophora</taxon>
        <taxon>Intramacronucleata</taxon>
        <taxon>Oligohymenophorea</taxon>
        <taxon>Peniculida</taxon>
        <taxon>Parameciidae</taxon>
        <taxon>Paramecium</taxon>
    </lineage>
</organism>
<keyword evidence="2" id="KW-1185">Reference proteome</keyword>
<reference evidence="1" key="1">
    <citation type="submission" date="2021-01" db="EMBL/GenBank/DDBJ databases">
        <authorList>
            <consortium name="Genoscope - CEA"/>
            <person name="William W."/>
        </authorList>
    </citation>
    <scope>NUCLEOTIDE SEQUENCE</scope>
</reference>
<protein>
    <submittedName>
        <fullName evidence="1">Uncharacterized protein</fullName>
    </submittedName>
</protein>
<sequence>MRVWISEAKTYLPALQEDEIIHAFTLSSPVDNSNDIYFGPARLQTHFLYDKSNKQKQLIKVPRQMLQMIQKCELQNSNLLTIILNGQPAYYG</sequence>